<dbReference type="Proteomes" id="UP000283431">
    <property type="component" value="Unassembled WGS sequence"/>
</dbReference>
<evidence type="ECO:0000313" key="3">
    <source>
        <dbReference type="Proteomes" id="UP000283431"/>
    </source>
</evidence>
<evidence type="ECO:0000313" key="2">
    <source>
        <dbReference type="EMBL" id="RGZ75979.1"/>
    </source>
</evidence>
<dbReference type="AlphaFoldDB" id="A0A413PIX4"/>
<name>A0A413PIX4_9FIRM</name>
<evidence type="ECO:0000313" key="4">
    <source>
        <dbReference type="Proteomes" id="UP000285209"/>
    </source>
</evidence>
<dbReference type="Proteomes" id="UP000285209">
    <property type="component" value="Unassembled WGS sequence"/>
</dbReference>
<feature type="non-terminal residue" evidence="2">
    <location>
        <position position="1"/>
    </location>
</feature>
<dbReference type="EMBL" id="QSEN01000005">
    <property type="protein sequence ID" value="RGZ75979.1"/>
    <property type="molecule type" value="Genomic_DNA"/>
</dbReference>
<evidence type="ECO:0008006" key="5">
    <source>
        <dbReference type="Google" id="ProtNLM"/>
    </source>
</evidence>
<reference evidence="3 4" key="1">
    <citation type="submission" date="2018-08" db="EMBL/GenBank/DDBJ databases">
        <title>A genome reference for cultivated species of the human gut microbiota.</title>
        <authorList>
            <person name="Zou Y."/>
            <person name="Xue W."/>
            <person name="Luo G."/>
        </authorList>
    </citation>
    <scope>NUCLEOTIDE SEQUENCE [LARGE SCALE GENOMIC DNA]</scope>
    <source>
        <strain evidence="2 3">AM48-7</strain>
        <strain evidence="1 4">AM54-25XD</strain>
    </source>
</reference>
<gene>
    <name evidence="2" type="ORF">DW975_03970</name>
    <name evidence="1" type="ORF">DXA03_16450</name>
</gene>
<organism evidence="2 3">
    <name type="scientific">Agathobacter rectalis</name>
    <dbReference type="NCBI Taxonomy" id="39491"/>
    <lineage>
        <taxon>Bacteria</taxon>
        <taxon>Bacillati</taxon>
        <taxon>Bacillota</taxon>
        <taxon>Clostridia</taxon>
        <taxon>Lachnospirales</taxon>
        <taxon>Lachnospiraceae</taxon>
        <taxon>Agathobacter</taxon>
    </lineage>
</organism>
<dbReference type="EMBL" id="QSDV01000096">
    <property type="protein sequence ID" value="RGZ11801.1"/>
    <property type="molecule type" value="Genomic_DNA"/>
</dbReference>
<accession>A0A413PIX4</accession>
<sequence>EYCGAGQSTWQELGQSFPGYDSDTLTISLTNNYRLTNSYRCKLVGTDGNVKYTDIVKIEKAKPVTITSQPVSTVGKIGDTVKFTVKASSVKSYRWEYCGAGQSTWQELGQSFPGYDSDTLTISLTNNYRLTNKYRCKLIGYDGKILYSSSCGIYKIDMEELETPIM</sequence>
<comment type="caution">
    <text evidence="2">The sequence shown here is derived from an EMBL/GenBank/DDBJ whole genome shotgun (WGS) entry which is preliminary data.</text>
</comment>
<protein>
    <recommendedName>
        <fullName evidence="5">Ig-like domain-containing protein</fullName>
    </recommendedName>
</protein>
<evidence type="ECO:0000313" key="1">
    <source>
        <dbReference type="EMBL" id="RGZ11801.1"/>
    </source>
</evidence>
<proteinExistence type="predicted"/>